<accession>A0A0F9F464</accession>
<protein>
    <submittedName>
        <fullName evidence="1">Uncharacterized protein</fullName>
    </submittedName>
</protein>
<evidence type="ECO:0000313" key="1">
    <source>
        <dbReference type="EMBL" id="KKL45862.1"/>
    </source>
</evidence>
<name>A0A0F9F464_9ZZZZ</name>
<dbReference type="AlphaFoldDB" id="A0A0F9F464"/>
<organism evidence="1">
    <name type="scientific">marine sediment metagenome</name>
    <dbReference type="NCBI Taxonomy" id="412755"/>
    <lineage>
        <taxon>unclassified sequences</taxon>
        <taxon>metagenomes</taxon>
        <taxon>ecological metagenomes</taxon>
    </lineage>
</organism>
<proteinExistence type="predicted"/>
<sequence length="137" mass="16702">MEEIIVEGWKGKGETRISQSLNDFRIIEVRKEKETGEIKESIHFVGKEIVNKVWEMFLDKCDLEKEYKYRFLIRKWIELNKINEKYNLTIEQMIECFNGGKYRKLEYFPFYYSLKILEVKQKIIYYGRGGCKRISQY</sequence>
<reference evidence="1" key="1">
    <citation type="journal article" date="2015" name="Nature">
        <title>Complex archaea that bridge the gap between prokaryotes and eukaryotes.</title>
        <authorList>
            <person name="Spang A."/>
            <person name="Saw J.H."/>
            <person name="Jorgensen S.L."/>
            <person name="Zaremba-Niedzwiedzka K."/>
            <person name="Martijn J."/>
            <person name="Lind A.E."/>
            <person name="van Eijk R."/>
            <person name="Schleper C."/>
            <person name="Guy L."/>
            <person name="Ettema T.J."/>
        </authorList>
    </citation>
    <scope>NUCLEOTIDE SEQUENCE</scope>
</reference>
<gene>
    <name evidence="1" type="ORF">LCGC14_2351400</name>
</gene>
<dbReference type="EMBL" id="LAZR01034237">
    <property type="protein sequence ID" value="KKL45862.1"/>
    <property type="molecule type" value="Genomic_DNA"/>
</dbReference>
<comment type="caution">
    <text evidence="1">The sequence shown here is derived from an EMBL/GenBank/DDBJ whole genome shotgun (WGS) entry which is preliminary data.</text>
</comment>